<dbReference type="Proteomes" id="UP000247345">
    <property type="component" value="Unassembled WGS sequence"/>
</dbReference>
<gene>
    <name evidence="1" type="ORF">BTO14_04780</name>
</gene>
<dbReference type="OrthoDB" id="1134820at2"/>
<keyword evidence="2" id="KW-1185">Reference proteome</keyword>
<reference evidence="1 2" key="1">
    <citation type="submission" date="2016-12" db="EMBL/GenBank/DDBJ databases">
        <title>Trade-off between light-utilization and light-protection in marine flavobacteria.</title>
        <authorList>
            <person name="Kumagai Y."/>
            <person name="Yoshizawa S."/>
            <person name="Kogure K."/>
            <person name="Iwasaki W."/>
        </authorList>
    </citation>
    <scope>NUCLEOTIDE SEQUENCE [LARGE SCALE GENOMIC DNA]</scope>
    <source>
        <strain evidence="1 2">KCTC 12100</strain>
    </source>
</reference>
<dbReference type="RefSeq" id="WP_105048268.1">
    <property type="nucleotide sequence ID" value="NZ_CP150661.1"/>
</dbReference>
<protein>
    <submittedName>
        <fullName evidence="1">Uncharacterized protein</fullName>
    </submittedName>
</protein>
<evidence type="ECO:0000313" key="2">
    <source>
        <dbReference type="Proteomes" id="UP000247345"/>
    </source>
</evidence>
<name>A0A2P6CCI6_9FLAO</name>
<dbReference type="AlphaFoldDB" id="A0A2P6CCI6"/>
<evidence type="ECO:0000313" key="1">
    <source>
        <dbReference type="EMBL" id="PQJ72609.1"/>
    </source>
</evidence>
<accession>A0A2P6CCI6</accession>
<sequence length="136" mass="15665">MKKGVIVVFEKNDIDVLEKFPLKSFFNKQLKICLVNNGNDNKILKLLFKLKESSKFDISILNLRKEKASMAAVKAGVRFLSKTEDINLIVHTPPKNIFNKNLMKKMLKISDDDLALKIDERVLLRKVYALDELINC</sequence>
<dbReference type="EMBL" id="MSCK01000001">
    <property type="protein sequence ID" value="PQJ72609.1"/>
    <property type="molecule type" value="Genomic_DNA"/>
</dbReference>
<organism evidence="1 2">
    <name type="scientific">Polaribacter butkevichii</name>
    <dbReference type="NCBI Taxonomy" id="218490"/>
    <lineage>
        <taxon>Bacteria</taxon>
        <taxon>Pseudomonadati</taxon>
        <taxon>Bacteroidota</taxon>
        <taxon>Flavobacteriia</taxon>
        <taxon>Flavobacteriales</taxon>
        <taxon>Flavobacteriaceae</taxon>
    </lineage>
</organism>
<comment type="caution">
    <text evidence="1">The sequence shown here is derived from an EMBL/GenBank/DDBJ whole genome shotgun (WGS) entry which is preliminary data.</text>
</comment>
<proteinExistence type="predicted"/>